<name>A0A0M3KIE6_ANISI</name>
<gene>
    <name evidence="1" type="ORF">ASIM_LOCUS20144</name>
</gene>
<sequence length="170" mass="19492">MGRCIQVKLGMQFVYDSVCKLYELELYEDVTTLLELSTNELNTLTQIQSANIASIGADSYYQSDNYTKSQEKFSESELKYRLHRCLLKQGKREEAMGVLGSIPETDMSPKVQNPLLLLILLLDFILPLSFNFSPSNVWILFEVCGSINFIKKYRSMISSGPEIEFPKDFF</sequence>
<accession>A0A0M3KIE6</accession>
<evidence type="ECO:0000313" key="1">
    <source>
        <dbReference type="EMBL" id="VDK74577.1"/>
    </source>
</evidence>
<dbReference type="InterPro" id="IPR011990">
    <property type="entry name" value="TPR-like_helical_dom_sf"/>
</dbReference>
<dbReference type="AlphaFoldDB" id="A0A0M3KIE6"/>
<protein>
    <submittedName>
        <fullName evidence="3">Anaphase promoting complex subunit 7 (inferred by orthology to a D. melanogaster protein)</fullName>
    </submittedName>
</protein>
<reference evidence="1 2" key="2">
    <citation type="submission" date="2018-11" db="EMBL/GenBank/DDBJ databases">
        <authorList>
            <consortium name="Pathogen Informatics"/>
        </authorList>
    </citation>
    <scope>NUCLEOTIDE SEQUENCE [LARGE SCALE GENOMIC DNA]</scope>
</reference>
<evidence type="ECO:0000313" key="3">
    <source>
        <dbReference type="WBParaSite" id="ASIM_0002076501-mRNA-1"/>
    </source>
</evidence>
<dbReference type="WBParaSite" id="ASIM_0002076501-mRNA-1">
    <property type="protein sequence ID" value="ASIM_0002076501-mRNA-1"/>
    <property type="gene ID" value="ASIM_0002076501"/>
</dbReference>
<keyword evidence="2" id="KW-1185">Reference proteome</keyword>
<evidence type="ECO:0000313" key="2">
    <source>
        <dbReference type="Proteomes" id="UP000267096"/>
    </source>
</evidence>
<dbReference type="OrthoDB" id="308440at2759"/>
<proteinExistence type="predicted"/>
<reference evidence="3" key="1">
    <citation type="submission" date="2017-02" db="UniProtKB">
        <authorList>
            <consortium name="WormBaseParasite"/>
        </authorList>
    </citation>
    <scope>IDENTIFICATION</scope>
</reference>
<dbReference type="Gene3D" id="1.25.40.10">
    <property type="entry name" value="Tetratricopeptide repeat domain"/>
    <property type="match status" value="1"/>
</dbReference>
<dbReference type="EMBL" id="UYRR01038782">
    <property type="protein sequence ID" value="VDK74577.1"/>
    <property type="molecule type" value="Genomic_DNA"/>
</dbReference>
<organism evidence="3">
    <name type="scientific">Anisakis simplex</name>
    <name type="common">Herring worm</name>
    <dbReference type="NCBI Taxonomy" id="6269"/>
    <lineage>
        <taxon>Eukaryota</taxon>
        <taxon>Metazoa</taxon>
        <taxon>Ecdysozoa</taxon>
        <taxon>Nematoda</taxon>
        <taxon>Chromadorea</taxon>
        <taxon>Rhabditida</taxon>
        <taxon>Spirurina</taxon>
        <taxon>Ascaridomorpha</taxon>
        <taxon>Ascaridoidea</taxon>
        <taxon>Anisakidae</taxon>
        <taxon>Anisakis</taxon>
        <taxon>Anisakis simplex complex</taxon>
    </lineage>
</organism>
<dbReference type="Proteomes" id="UP000267096">
    <property type="component" value="Unassembled WGS sequence"/>
</dbReference>